<sequence>MRGWLVVGEHHPHLHRLHTSSTHLIDLIMNPIRFCVVALFVALGAQACTVNSDCPSNGSIHLCCNTRTQQCQHCG</sequence>
<name>A0A067N3T9_BOTB1</name>
<dbReference type="Proteomes" id="UP000027195">
    <property type="component" value="Unassembled WGS sequence"/>
</dbReference>
<evidence type="ECO:0000313" key="2">
    <source>
        <dbReference type="Proteomes" id="UP000027195"/>
    </source>
</evidence>
<organism evidence="1 2">
    <name type="scientific">Botryobasidium botryosum (strain FD-172 SS1)</name>
    <dbReference type="NCBI Taxonomy" id="930990"/>
    <lineage>
        <taxon>Eukaryota</taxon>
        <taxon>Fungi</taxon>
        <taxon>Dikarya</taxon>
        <taxon>Basidiomycota</taxon>
        <taxon>Agaricomycotina</taxon>
        <taxon>Agaricomycetes</taxon>
        <taxon>Cantharellales</taxon>
        <taxon>Botryobasidiaceae</taxon>
        <taxon>Botryobasidium</taxon>
    </lineage>
</organism>
<proteinExistence type="predicted"/>
<dbReference type="EMBL" id="KL198021">
    <property type="protein sequence ID" value="KDQ18416.1"/>
    <property type="molecule type" value="Genomic_DNA"/>
</dbReference>
<dbReference type="InParanoid" id="A0A067N3T9"/>
<reference evidence="2" key="1">
    <citation type="journal article" date="2014" name="Proc. Natl. Acad. Sci. U.S.A.">
        <title>Extensive sampling of basidiomycete genomes demonstrates inadequacy of the white-rot/brown-rot paradigm for wood decay fungi.</title>
        <authorList>
            <person name="Riley R."/>
            <person name="Salamov A.A."/>
            <person name="Brown D.W."/>
            <person name="Nagy L.G."/>
            <person name="Floudas D."/>
            <person name="Held B.W."/>
            <person name="Levasseur A."/>
            <person name="Lombard V."/>
            <person name="Morin E."/>
            <person name="Otillar R."/>
            <person name="Lindquist E.A."/>
            <person name="Sun H."/>
            <person name="LaButti K.M."/>
            <person name="Schmutz J."/>
            <person name="Jabbour D."/>
            <person name="Luo H."/>
            <person name="Baker S.E."/>
            <person name="Pisabarro A.G."/>
            <person name="Walton J.D."/>
            <person name="Blanchette R.A."/>
            <person name="Henrissat B."/>
            <person name="Martin F."/>
            <person name="Cullen D."/>
            <person name="Hibbett D.S."/>
            <person name="Grigoriev I.V."/>
        </authorList>
    </citation>
    <scope>NUCLEOTIDE SEQUENCE [LARGE SCALE GENOMIC DNA]</scope>
    <source>
        <strain evidence="2">FD-172 SS1</strain>
    </source>
</reference>
<dbReference type="HOGENOM" id="CLU_2670757_0_0_1"/>
<keyword evidence="2" id="KW-1185">Reference proteome</keyword>
<protein>
    <submittedName>
        <fullName evidence="1">Uncharacterized protein</fullName>
    </submittedName>
</protein>
<evidence type="ECO:0000313" key="1">
    <source>
        <dbReference type="EMBL" id="KDQ18416.1"/>
    </source>
</evidence>
<dbReference type="AlphaFoldDB" id="A0A067N3T9"/>
<gene>
    <name evidence="1" type="ORF">BOTBODRAFT_511690</name>
</gene>
<accession>A0A067N3T9</accession>